<evidence type="ECO:0000256" key="2">
    <source>
        <dbReference type="ARBA" id="ARBA00022598"/>
    </source>
</evidence>
<feature type="compositionally biased region" description="Polar residues" evidence="6">
    <location>
        <begin position="49"/>
        <end position="78"/>
    </location>
</feature>
<dbReference type="SUPFAM" id="SSF117018">
    <property type="entry name" value="ATP-dependent DNA ligase DNA-binding domain"/>
    <property type="match status" value="1"/>
</dbReference>
<dbReference type="InterPro" id="IPR050191">
    <property type="entry name" value="ATP-dep_DNA_ligase"/>
</dbReference>
<evidence type="ECO:0000256" key="4">
    <source>
        <dbReference type="ARBA" id="ARBA00023172"/>
    </source>
</evidence>
<evidence type="ECO:0000313" key="10">
    <source>
        <dbReference type="WBParaSite" id="ECPE_0001489801-mRNA-1"/>
    </source>
</evidence>
<dbReference type="GO" id="GO:0003677">
    <property type="term" value="F:DNA binding"/>
    <property type="evidence" value="ECO:0007669"/>
    <property type="project" value="InterPro"/>
</dbReference>
<dbReference type="InterPro" id="IPR012308">
    <property type="entry name" value="DNA_ligase_ATP-dep_N"/>
</dbReference>
<gene>
    <name evidence="8" type="ORF">ECPE_LOCUS14858</name>
</gene>
<dbReference type="WBParaSite" id="ECPE_0001489801-mRNA-1">
    <property type="protein sequence ID" value="ECPE_0001489801-mRNA-1"/>
    <property type="gene ID" value="ECPE_0001489801"/>
</dbReference>
<sequence length="326" mass="35531">MPQKNLLSFFSNTTNPKKPSPEISPVKGPSGSASKRRRLTVLDSDESSNEACQSSSHSSNFAPRKSQSNSPPVKTELNQVKKPENSAPALLGKSDPIIFYYLLPNLRHLQQINLLWMYRAMTPRKITINLLQTHVGLLIQGIPLFHNCPSNVFSVPYLALAKTFDFIEKITGRLKIIEILCNFFRSVGLLSPSDLSTCIYLCLNQLGPAYEGNELGVGETILLKALGATTGVGLEHLKATMKRQGDLGKVAESQTKKIDRISSLLVACRECEAKYLIRSLSGKLRIGLAEQTVLTALGQAACYTPFHSAAAVKEGSSRSGLLDAST</sequence>
<dbReference type="Proteomes" id="UP000272942">
    <property type="component" value="Unassembled WGS sequence"/>
</dbReference>
<dbReference type="GO" id="GO:0006310">
    <property type="term" value="P:DNA recombination"/>
    <property type="evidence" value="ECO:0007669"/>
    <property type="project" value="UniProtKB-KW"/>
</dbReference>
<accession>A0A183B6M3</accession>
<organism evidence="10">
    <name type="scientific">Echinostoma caproni</name>
    <dbReference type="NCBI Taxonomy" id="27848"/>
    <lineage>
        <taxon>Eukaryota</taxon>
        <taxon>Metazoa</taxon>
        <taxon>Spiralia</taxon>
        <taxon>Lophotrochozoa</taxon>
        <taxon>Platyhelminthes</taxon>
        <taxon>Trematoda</taxon>
        <taxon>Digenea</taxon>
        <taxon>Plagiorchiida</taxon>
        <taxon>Echinostomata</taxon>
        <taxon>Echinostomatoidea</taxon>
        <taxon>Echinostomatidae</taxon>
        <taxon>Echinostoma</taxon>
    </lineage>
</organism>
<keyword evidence="3" id="KW-0227">DNA damage</keyword>
<dbReference type="PANTHER" id="PTHR45674">
    <property type="entry name" value="DNA LIGASE 1/3 FAMILY MEMBER"/>
    <property type="match status" value="1"/>
</dbReference>
<protein>
    <submittedName>
        <fullName evidence="10">DNA_ligase_A_N domain-containing protein</fullName>
    </submittedName>
</protein>
<reference evidence="8 9" key="2">
    <citation type="submission" date="2018-11" db="EMBL/GenBank/DDBJ databases">
        <authorList>
            <consortium name="Pathogen Informatics"/>
        </authorList>
    </citation>
    <scope>NUCLEOTIDE SEQUENCE [LARGE SCALE GENOMIC DNA]</scope>
    <source>
        <strain evidence="8 9">Egypt</strain>
    </source>
</reference>
<feature type="domain" description="DNA ligase ATP-dependent N-terminal" evidence="7">
    <location>
        <begin position="156"/>
        <end position="253"/>
    </location>
</feature>
<comment type="similarity">
    <text evidence="1">Belongs to the ATP-dependent DNA ligase family.</text>
</comment>
<evidence type="ECO:0000256" key="5">
    <source>
        <dbReference type="ARBA" id="ARBA00023204"/>
    </source>
</evidence>
<keyword evidence="4" id="KW-0233">DNA recombination</keyword>
<evidence type="ECO:0000313" key="9">
    <source>
        <dbReference type="Proteomes" id="UP000272942"/>
    </source>
</evidence>
<dbReference type="EMBL" id="UZAN01058760">
    <property type="protein sequence ID" value="VDP92130.1"/>
    <property type="molecule type" value="Genomic_DNA"/>
</dbReference>
<evidence type="ECO:0000256" key="6">
    <source>
        <dbReference type="SAM" id="MobiDB-lite"/>
    </source>
</evidence>
<feature type="compositionally biased region" description="Polar residues" evidence="6">
    <location>
        <begin position="1"/>
        <end position="17"/>
    </location>
</feature>
<dbReference type="GO" id="GO:0005634">
    <property type="term" value="C:nucleus"/>
    <property type="evidence" value="ECO:0007669"/>
    <property type="project" value="TreeGrafter"/>
</dbReference>
<dbReference type="Gene3D" id="1.10.3260.10">
    <property type="entry name" value="DNA ligase, ATP-dependent, N-terminal domain"/>
    <property type="match status" value="2"/>
</dbReference>
<keyword evidence="5" id="KW-0234">DNA repair</keyword>
<reference evidence="10" key="1">
    <citation type="submission" date="2016-06" db="UniProtKB">
        <authorList>
            <consortium name="WormBaseParasite"/>
        </authorList>
    </citation>
    <scope>IDENTIFICATION</scope>
</reference>
<evidence type="ECO:0000259" key="7">
    <source>
        <dbReference type="Pfam" id="PF04675"/>
    </source>
</evidence>
<dbReference type="GO" id="GO:0003910">
    <property type="term" value="F:DNA ligase (ATP) activity"/>
    <property type="evidence" value="ECO:0007669"/>
    <property type="project" value="InterPro"/>
</dbReference>
<evidence type="ECO:0000256" key="3">
    <source>
        <dbReference type="ARBA" id="ARBA00022763"/>
    </source>
</evidence>
<dbReference type="InterPro" id="IPR036599">
    <property type="entry name" value="DNA_ligase_N_sf"/>
</dbReference>
<proteinExistence type="inferred from homology"/>
<feature type="region of interest" description="Disordered" evidence="6">
    <location>
        <begin position="1"/>
        <end position="87"/>
    </location>
</feature>
<name>A0A183B6M3_9TREM</name>
<keyword evidence="9" id="KW-1185">Reference proteome</keyword>
<evidence type="ECO:0000256" key="1">
    <source>
        <dbReference type="ARBA" id="ARBA00007572"/>
    </source>
</evidence>
<keyword evidence="2" id="KW-0436">Ligase</keyword>
<dbReference type="PANTHER" id="PTHR45674:SF4">
    <property type="entry name" value="DNA LIGASE 1"/>
    <property type="match status" value="1"/>
</dbReference>
<dbReference type="GO" id="GO:0005739">
    <property type="term" value="C:mitochondrion"/>
    <property type="evidence" value="ECO:0007669"/>
    <property type="project" value="TreeGrafter"/>
</dbReference>
<dbReference type="GO" id="GO:0006281">
    <property type="term" value="P:DNA repair"/>
    <property type="evidence" value="ECO:0007669"/>
    <property type="project" value="UniProtKB-KW"/>
</dbReference>
<dbReference type="Pfam" id="PF04675">
    <property type="entry name" value="DNA_ligase_A_N"/>
    <property type="match status" value="1"/>
</dbReference>
<evidence type="ECO:0000313" key="8">
    <source>
        <dbReference type="EMBL" id="VDP92130.1"/>
    </source>
</evidence>
<dbReference type="AlphaFoldDB" id="A0A183B6M3"/>
<dbReference type="OrthoDB" id="6286938at2759"/>
<dbReference type="GO" id="GO:1903461">
    <property type="term" value="P:Okazaki fragment processing involved in mitotic DNA replication"/>
    <property type="evidence" value="ECO:0007669"/>
    <property type="project" value="TreeGrafter"/>
</dbReference>